<evidence type="ECO:0000313" key="3">
    <source>
        <dbReference type="Proteomes" id="UP000249081"/>
    </source>
</evidence>
<reference evidence="3" key="1">
    <citation type="submission" date="2018-04" db="EMBL/GenBank/DDBJ databases">
        <authorList>
            <person name="Cornet L."/>
        </authorList>
    </citation>
    <scope>NUCLEOTIDE SEQUENCE [LARGE SCALE GENOMIC DNA]</scope>
</reference>
<feature type="transmembrane region" description="Helical" evidence="1">
    <location>
        <begin position="207"/>
        <end position="233"/>
    </location>
</feature>
<sequence>MLPKFTESLSGKLAERWLATVFAPAFAFWLGGMAAWAKRFGWQPLISAFNTLPDDTQLALLLGSFILVTLSGFLVQRFELTLLRWLEGYWPLVLRPLHLRLLVHQAQRLKRAKEQFQRLAQRGIDTLNPIQRQQLIALDWQLMQTPPPQFLMPTRLGNVLRAAEQRPKIKYGLDAILCWPRLWLLLPKDVQQELETARDSLNAAVRLWLWGVLSIIWGIWTWWAVAIGLMIAVFAYYRWILDTAAIYAALLESAFDLYRLELYKALRWPLPATPAEELKQGKKLTAYLWRGSESTTWHFTQPEK</sequence>
<organism evidence="2 3">
    <name type="scientific">Shackletoniella antarctica</name>
    <dbReference type="NCBI Taxonomy" id="268115"/>
    <lineage>
        <taxon>Bacteria</taxon>
        <taxon>Bacillati</taxon>
        <taxon>Cyanobacteriota</taxon>
        <taxon>Cyanophyceae</taxon>
        <taxon>Oculatellales</taxon>
        <taxon>Oculatellaceae</taxon>
        <taxon>Shackletoniella</taxon>
    </lineage>
</organism>
<reference evidence="2 3" key="2">
    <citation type="submission" date="2018-06" db="EMBL/GenBank/DDBJ databases">
        <title>Metagenomic assembly of (sub)arctic Cyanobacteria and their associated microbiome from non-axenic cultures.</title>
        <authorList>
            <person name="Baurain D."/>
        </authorList>
    </citation>
    <scope>NUCLEOTIDE SEQUENCE [LARGE SCALE GENOMIC DNA]</scope>
    <source>
        <strain evidence="2">ULC041bin1</strain>
    </source>
</reference>
<feature type="transmembrane region" description="Helical" evidence="1">
    <location>
        <begin position="57"/>
        <end position="75"/>
    </location>
</feature>
<dbReference type="Proteomes" id="UP000249081">
    <property type="component" value="Unassembled WGS sequence"/>
</dbReference>
<comment type="caution">
    <text evidence="2">The sequence shown here is derived from an EMBL/GenBank/DDBJ whole genome shotgun (WGS) entry which is preliminary data.</text>
</comment>
<evidence type="ECO:0000256" key="1">
    <source>
        <dbReference type="SAM" id="Phobius"/>
    </source>
</evidence>
<proteinExistence type="predicted"/>
<keyword evidence="1" id="KW-1133">Transmembrane helix</keyword>
<feature type="transmembrane region" description="Helical" evidence="1">
    <location>
        <begin position="17"/>
        <end position="37"/>
    </location>
</feature>
<name>A0A2W4W1P8_9CYAN</name>
<protein>
    <submittedName>
        <fullName evidence="2">Uncharacterized protein</fullName>
    </submittedName>
</protein>
<accession>A0A2W4W1P8</accession>
<keyword evidence="1" id="KW-0812">Transmembrane</keyword>
<keyword evidence="1" id="KW-0472">Membrane</keyword>
<dbReference type="AlphaFoldDB" id="A0A2W4W1P8"/>
<dbReference type="EMBL" id="QBMN01000154">
    <property type="protein sequence ID" value="PZO35959.1"/>
    <property type="molecule type" value="Genomic_DNA"/>
</dbReference>
<evidence type="ECO:0000313" key="2">
    <source>
        <dbReference type="EMBL" id="PZO35959.1"/>
    </source>
</evidence>
<gene>
    <name evidence="2" type="ORF">DCF17_17965</name>
</gene>